<name>A0A8J2QXR8_9NEOP</name>
<dbReference type="Proteomes" id="UP000789524">
    <property type="component" value="Unassembled WGS sequence"/>
</dbReference>
<proteinExistence type="predicted"/>
<comment type="caution">
    <text evidence="1">The sequence shown here is derived from an EMBL/GenBank/DDBJ whole genome shotgun (WGS) entry which is preliminary data.</text>
</comment>
<sequence length="95" mass="11052">MGNRRTKRVLCMGNNAYPKIPPCEFSRRYPTDFRHCGSEIYSRGLNYSMHRNEQDDGMKPEFNRDGSDQRMRISKLSGDFVETSKSQERGVAVEK</sequence>
<evidence type="ECO:0000313" key="2">
    <source>
        <dbReference type="Proteomes" id="UP000789524"/>
    </source>
</evidence>
<organism evidence="1 2">
    <name type="scientific">Danaus chrysippus</name>
    <name type="common">African queen</name>
    <dbReference type="NCBI Taxonomy" id="151541"/>
    <lineage>
        <taxon>Eukaryota</taxon>
        <taxon>Metazoa</taxon>
        <taxon>Ecdysozoa</taxon>
        <taxon>Arthropoda</taxon>
        <taxon>Hexapoda</taxon>
        <taxon>Insecta</taxon>
        <taxon>Pterygota</taxon>
        <taxon>Neoptera</taxon>
        <taxon>Endopterygota</taxon>
        <taxon>Lepidoptera</taxon>
        <taxon>Glossata</taxon>
        <taxon>Ditrysia</taxon>
        <taxon>Papilionoidea</taxon>
        <taxon>Nymphalidae</taxon>
        <taxon>Danainae</taxon>
        <taxon>Danaini</taxon>
        <taxon>Danaina</taxon>
        <taxon>Danaus</taxon>
        <taxon>Anosia</taxon>
    </lineage>
</organism>
<reference evidence="1" key="1">
    <citation type="submission" date="2021-09" db="EMBL/GenBank/DDBJ databases">
        <authorList>
            <person name="Martin H S."/>
        </authorList>
    </citation>
    <scope>NUCLEOTIDE SEQUENCE</scope>
</reference>
<accession>A0A8J2QXR8</accession>
<dbReference type="AlphaFoldDB" id="A0A8J2QXR8"/>
<gene>
    <name evidence="1" type="ORF">DCHRY22_LOCUS9098</name>
</gene>
<evidence type="ECO:0000313" key="1">
    <source>
        <dbReference type="EMBL" id="CAG9569934.1"/>
    </source>
</evidence>
<protein>
    <submittedName>
        <fullName evidence="1">(African queen) hypothetical protein</fullName>
    </submittedName>
</protein>
<dbReference type="EMBL" id="CAKASE010000064">
    <property type="protein sequence ID" value="CAG9569934.1"/>
    <property type="molecule type" value="Genomic_DNA"/>
</dbReference>
<keyword evidence="2" id="KW-1185">Reference proteome</keyword>